<reference evidence="3 4" key="1">
    <citation type="submission" date="2016-08" db="EMBL/GenBank/DDBJ databases">
        <title>Hymenobacter coccineus sp. nov., Hymenobacter lapidarius sp. nov. and Hymenobacter glacialis sp. nov., isolated from Antarctic soil.</title>
        <authorList>
            <person name="Sedlacek I."/>
            <person name="Kralova S."/>
            <person name="Kyrova K."/>
            <person name="Maslanova I."/>
            <person name="Stankova E."/>
            <person name="Vrbovska V."/>
            <person name="Nemec M."/>
            <person name="Bartak M."/>
            <person name="Svec P."/>
            <person name="Busse H.-J."/>
            <person name="Pantucek R."/>
        </authorList>
    </citation>
    <scope>NUCLEOTIDE SEQUENCE [LARGE SCALE GENOMIC DNA]</scope>
    <source>
        <strain evidence="3 4">CCM 8643</strain>
    </source>
</reference>
<dbReference type="InterPro" id="IPR043781">
    <property type="entry name" value="DUF5723"/>
</dbReference>
<feature type="domain" description="DUF5723" evidence="2">
    <location>
        <begin position="57"/>
        <end position="427"/>
    </location>
</feature>
<keyword evidence="4" id="KW-1185">Reference proteome</keyword>
<dbReference type="AlphaFoldDB" id="A0A1G1TCY7"/>
<evidence type="ECO:0000313" key="3">
    <source>
        <dbReference type="EMBL" id="OGX88739.1"/>
    </source>
</evidence>
<name>A0A1G1TCY7_9BACT</name>
<keyword evidence="1" id="KW-0732">Signal</keyword>
<accession>A0A1G1TCY7</accession>
<dbReference type="EMBL" id="MDZB01000055">
    <property type="protein sequence ID" value="OGX88739.1"/>
    <property type="molecule type" value="Genomic_DNA"/>
</dbReference>
<evidence type="ECO:0000313" key="4">
    <source>
        <dbReference type="Proteomes" id="UP000176294"/>
    </source>
</evidence>
<feature type="chain" id="PRO_5009579349" description="DUF5723 domain-containing protein" evidence="1">
    <location>
        <begin position="22"/>
        <end position="470"/>
    </location>
</feature>
<feature type="signal peptide" evidence="1">
    <location>
        <begin position="1"/>
        <end position="21"/>
    </location>
</feature>
<dbReference type="Proteomes" id="UP000176294">
    <property type="component" value="Unassembled WGS sequence"/>
</dbReference>
<evidence type="ECO:0000259" key="2">
    <source>
        <dbReference type="Pfam" id="PF18990"/>
    </source>
</evidence>
<protein>
    <recommendedName>
        <fullName evidence="2">DUF5723 domain-containing protein</fullName>
    </recommendedName>
</protein>
<dbReference type="OrthoDB" id="9808610at2"/>
<organism evidence="3 4">
    <name type="scientific">Hymenobacter lapidarius</name>
    <dbReference type="NCBI Taxonomy" id="1908237"/>
    <lineage>
        <taxon>Bacteria</taxon>
        <taxon>Pseudomonadati</taxon>
        <taxon>Bacteroidota</taxon>
        <taxon>Cytophagia</taxon>
        <taxon>Cytophagales</taxon>
        <taxon>Hymenobacteraceae</taxon>
        <taxon>Hymenobacter</taxon>
    </lineage>
</organism>
<dbReference type="RefSeq" id="WP_070724620.1">
    <property type="nucleotide sequence ID" value="NZ_MDZB01000055.1"/>
</dbReference>
<evidence type="ECO:0000256" key="1">
    <source>
        <dbReference type="SAM" id="SignalP"/>
    </source>
</evidence>
<comment type="caution">
    <text evidence="3">The sequence shown here is derived from an EMBL/GenBank/DDBJ whole genome shotgun (WGS) entry which is preliminary data.</text>
</comment>
<dbReference type="Pfam" id="PF18990">
    <property type="entry name" value="DUF5723"/>
    <property type="match status" value="1"/>
</dbReference>
<proteinExistence type="predicted"/>
<sequence>MKTLRLLHLAALLALPAAVRAQNELSNFSATGRGGVVNSFAEGYQAIGVNPANLGRNGQAKVSFTIGEVGVGVASRSLSKSFFERIIFERTESITPADKAALQNGLADDDAFNLNVDATTLGLAVSLPNGLGSIAVSNRQRISAHLALNRNAADVVVNGKSAASLQPYYPTTGAAALPPPPLSEFLDGTAIQMAWTSEYNIAYGLRVLDKPGFKLSAGVGYRYIHGIGIADIRAEGRELTAYSSLAPVFSADYGALVNSPDFNYKNGSVLSPVGSGHGADLGLSAEIGKFLQLSASLTDVGTMTWTSNVVTATNQQLQPTSATGIDTYDVLKEVLKQFDTDEQNIFEYQAQQKRSASLPAKLRLGVGFRLSSLFEAGVDFTAPLNKVSGNLTAPFVGLGLDFKPTGWLRLSTGVSGGAGYGTGVPLGITLVTPIWEAGISSRDVTGYFSEKAPYYSLGLGFLRFKIGGQN</sequence>
<gene>
    <name evidence="3" type="ORF">BEN47_08315</name>
</gene>